<evidence type="ECO:0000256" key="7">
    <source>
        <dbReference type="SAM" id="Phobius"/>
    </source>
</evidence>
<feature type="transmembrane region" description="Helical" evidence="7">
    <location>
        <begin position="236"/>
        <end position="269"/>
    </location>
</feature>
<proteinExistence type="predicted"/>
<comment type="subcellular location">
    <subcellularLocation>
        <location evidence="1">Endoplasmic reticulum membrane</location>
        <topology evidence="1">Multi-pass membrane protein</topology>
    </subcellularLocation>
</comment>
<evidence type="ECO:0000256" key="1">
    <source>
        <dbReference type="ARBA" id="ARBA00004477"/>
    </source>
</evidence>
<dbReference type="EMBL" id="JANTQA010000060">
    <property type="protein sequence ID" value="KAJ3427749.1"/>
    <property type="molecule type" value="Genomic_DNA"/>
</dbReference>
<dbReference type="InterPro" id="IPR009617">
    <property type="entry name" value="Seipin"/>
</dbReference>
<comment type="caution">
    <text evidence="8">The sequence shown here is derived from an EMBL/GenBank/DDBJ whole genome shotgun (WGS) entry which is preliminary data.</text>
</comment>
<dbReference type="Proteomes" id="UP001146793">
    <property type="component" value="Unassembled WGS sequence"/>
</dbReference>
<evidence type="ECO:0000256" key="4">
    <source>
        <dbReference type="ARBA" id="ARBA00022989"/>
    </source>
</evidence>
<dbReference type="CDD" id="cd23995">
    <property type="entry name" value="Seipin_BSCL2_like"/>
    <property type="match status" value="1"/>
</dbReference>
<reference evidence="8" key="1">
    <citation type="submission" date="2022-08" db="EMBL/GenBank/DDBJ databases">
        <title>Novel sulphate-reducing endosymbionts in the free-living metamonad Anaeramoeba.</title>
        <authorList>
            <person name="Jerlstrom-Hultqvist J."/>
            <person name="Cepicka I."/>
            <person name="Gallot-Lavallee L."/>
            <person name="Salas-Leiva D."/>
            <person name="Curtis B.A."/>
            <person name="Zahonova K."/>
            <person name="Pipaliya S."/>
            <person name="Dacks J."/>
            <person name="Roger A.J."/>
        </authorList>
    </citation>
    <scope>NUCLEOTIDE SEQUENCE</scope>
    <source>
        <strain evidence="8">Busselton2</strain>
    </source>
</reference>
<sequence length="469" mass="55158">MNKKGMIEKIRLRISNLIFYWLKRIGVVFGHACGIMFLSGVIILTSIASYFLFYHFYLPPSQISSSLEMSPILGSNPIYQTQLELFNNTSLKNKYSSKRVLKGKQKYNIYLDLKIYDTPGTFQRDSFNVVSKITSNQKDLLTISKPIKLEPRLKISKLIRFIIFQIPLQIHLKLPYVPNFLKDSRKISVECFENYEEENEYPLTKIEFNLSNFTVPVHSASLIIKTQYSGLRYFCYHWFFTASFIGIFISFTIQFLGSIFFYIVIWLLVRRIMNQKKIDNPLHFNNKFQRIKMHGNRNKEKLNKKSFSNINNYKGQQSNIHYKDKEQKKIELDFSSDEWEREEYEINDSGNELQKSKIKKKINKKIQINRIKVTYINQNEVDKSDAVIEITNKKMTIRSQSENFLIEGILGMKIIRDKKIPTLILIKLKNGKIKLNFHSQDDISLFISLVKKMPHKGAVLIPDTPIDEF</sequence>
<keyword evidence="6 7" id="KW-0472">Membrane</keyword>
<keyword evidence="4 7" id="KW-1133">Transmembrane helix</keyword>
<dbReference type="Pfam" id="PF06775">
    <property type="entry name" value="Seipin"/>
    <property type="match status" value="1"/>
</dbReference>
<organism evidence="8 9">
    <name type="scientific">Anaeramoeba flamelloides</name>
    <dbReference type="NCBI Taxonomy" id="1746091"/>
    <lineage>
        <taxon>Eukaryota</taxon>
        <taxon>Metamonada</taxon>
        <taxon>Anaeramoebidae</taxon>
        <taxon>Anaeramoeba</taxon>
    </lineage>
</organism>
<evidence type="ECO:0000313" key="9">
    <source>
        <dbReference type="Proteomes" id="UP001146793"/>
    </source>
</evidence>
<keyword evidence="5" id="KW-0443">Lipid metabolism</keyword>
<evidence type="ECO:0000313" key="8">
    <source>
        <dbReference type="EMBL" id="KAJ3427749.1"/>
    </source>
</evidence>
<name>A0AAV7YJW6_9EUKA</name>
<dbReference type="AlphaFoldDB" id="A0AAV7YJW6"/>
<dbReference type="GO" id="GO:0140042">
    <property type="term" value="P:lipid droplet formation"/>
    <property type="evidence" value="ECO:0007669"/>
    <property type="project" value="UniProtKB-ARBA"/>
</dbReference>
<evidence type="ECO:0000256" key="3">
    <source>
        <dbReference type="ARBA" id="ARBA00022824"/>
    </source>
</evidence>
<keyword evidence="3" id="KW-0256">Endoplasmic reticulum</keyword>
<accession>A0AAV7YJW6</accession>
<protein>
    <submittedName>
        <fullName evidence="8">Seipin</fullName>
    </submittedName>
</protein>
<dbReference type="GO" id="GO:0006629">
    <property type="term" value="P:lipid metabolic process"/>
    <property type="evidence" value="ECO:0007669"/>
    <property type="project" value="UniProtKB-KW"/>
</dbReference>
<dbReference type="PANTHER" id="PTHR21212">
    <property type="entry name" value="BERNARDINELLI-SEIP CONGENITAL LIPODYSTROPHY 2 HOMOLOG BSCL2 PROTEIN"/>
    <property type="match status" value="1"/>
</dbReference>
<dbReference type="PANTHER" id="PTHR21212:SF0">
    <property type="entry name" value="SEIPIN"/>
    <property type="match status" value="1"/>
</dbReference>
<evidence type="ECO:0000256" key="2">
    <source>
        <dbReference type="ARBA" id="ARBA00022692"/>
    </source>
</evidence>
<gene>
    <name evidence="8" type="ORF">M0812_25378</name>
</gene>
<evidence type="ECO:0000256" key="6">
    <source>
        <dbReference type="ARBA" id="ARBA00023136"/>
    </source>
</evidence>
<evidence type="ECO:0000256" key="5">
    <source>
        <dbReference type="ARBA" id="ARBA00023098"/>
    </source>
</evidence>
<feature type="transmembrane region" description="Helical" evidence="7">
    <location>
        <begin position="21"/>
        <end position="54"/>
    </location>
</feature>
<keyword evidence="2 7" id="KW-0812">Transmembrane</keyword>
<dbReference type="GO" id="GO:0005789">
    <property type="term" value="C:endoplasmic reticulum membrane"/>
    <property type="evidence" value="ECO:0007669"/>
    <property type="project" value="UniProtKB-SubCell"/>
</dbReference>